<keyword evidence="5" id="KW-0732">Signal</keyword>
<evidence type="ECO:0000256" key="10">
    <source>
        <dbReference type="ARBA" id="ARBA00023136"/>
    </source>
</evidence>
<evidence type="ECO:0000256" key="7">
    <source>
        <dbReference type="ARBA" id="ARBA00022741"/>
    </source>
</evidence>
<dbReference type="InterPro" id="IPR000719">
    <property type="entry name" value="Prot_kinase_dom"/>
</dbReference>
<dbReference type="OMA" id="NPCRWDG"/>
<dbReference type="Gene3D" id="3.80.10.10">
    <property type="entry name" value="Ribonuclease Inhibitor"/>
    <property type="match status" value="2"/>
</dbReference>
<dbReference type="Proteomes" id="UP000243459">
    <property type="component" value="Chromosome 2"/>
</dbReference>
<dbReference type="GO" id="GO:0016020">
    <property type="term" value="C:membrane"/>
    <property type="evidence" value="ECO:0007669"/>
    <property type="project" value="UniProtKB-SubCell"/>
</dbReference>
<evidence type="ECO:0000256" key="6">
    <source>
        <dbReference type="ARBA" id="ARBA00022737"/>
    </source>
</evidence>
<gene>
    <name evidence="15" type="ORF">A4U43_C02F6520</name>
</gene>
<dbReference type="Pfam" id="PF00560">
    <property type="entry name" value="LRR_1"/>
    <property type="match status" value="7"/>
</dbReference>
<proteinExistence type="predicted"/>
<dbReference type="Pfam" id="PF13855">
    <property type="entry name" value="LRR_8"/>
    <property type="match status" value="1"/>
</dbReference>
<dbReference type="FunFam" id="3.80.10.10:FF:000095">
    <property type="entry name" value="LRR receptor-like serine/threonine-protein kinase GSO1"/>
    <property type="match status" value="2"/>
</dbReference>
<dbReference type="AlphaFoldDB" id="A0A5P1FJ64"/>
<evidence type="ECO:0000256" key="9">
    <source>
        <dbReference type="ARBA" id="ARBA00022989"/>
    </source>
</evidence>
<dbReference type="PROSITE" id="PS50011">
    <property type="entry name" value="PROTEIN_KINASE_DOM"/>
    <property type="match status" value="1"/>
</dbReference>
<dbReference type="SUPFAM" id="SSF56112">
    <property type="entry name" value="Protein kinase-like (PK-like)"/>
    <property type="match status" value="1"/>
</dbReference>
<dbReference type="PANTHER" id="PTHR48053">
    <property type="entry name" value="LEUCINE RICH REPEAT FAMILY PROTEIN, EXPRESSED"/>
    <property type="match status" value="1"/>
</dbReference>
<organism evidence="15 16">
    <name type="scientific">Asparagus officinalis</name>
    <name type="common">Garden asparagus</name>
    <dbReference type="NCBI Taxonomy" id="4686"/>
    <lineage>
        <taxon>Eukaryota</taxon>
        <taxon>Viridiplantae</taxon>
        <taxon>Streptophyta</taxon>
        <taxon>Embryophyta</taxon>
        <taxon>Tracheophyta</taxon>
        <taxon>Spermatophyta</taxon>
        <taxon>Magnoliopsida</taxon>
        <taxon>Liliopsida</taxon>
        <taxon>Asparagales</taxon>
        <taxon>Asparagaceae</taxon>
        <taxon>Asparagoideae</taxon>
        <taxon>Asparagus</taxon>
    </lineage>
</organism>
<dbReference type="SUPFAM" id="SSF52058">
    <property type="entry name" value="L domain-like"/>
    <property type="match status" value="1"/>
</dbReference>
<keyword evidence="4 13" id="KW-0812">Transmembrane</keyword>
<name>A0A5P1FJ64_ASPOF</name>
<evidence type="ECO:0000259" key="14">
    <source>
        <dbReference type="PROSITE" id="PS50011"/>
    </source>
</evidence>
<dbReference type="InterPro" id="IPR051716">
    <property type="entry name" value="Plant_RL_S/T_kinase"/>
</dbReference>
<keyword evidence="8" id="KW-0067">ATP-binding</keyword>
<dbReference type="PRINTS" id="PR00019">
    <property type="entry name" value="LEURICHRPT"/>
</dbReference>
<keyword evidence="6" id="KW-0677">Repeat</keyword>
<keyword evidence="9 13" id="KW-1133">Transmembrane helix</keyword>
<evidence type="ECO:0000256" key="4">
    <source>
        <dbReference type="ARBA" id="ARBA00022692"/>
    </source>
</evidence>
<dbReference type="EMBL" id="CM007382">
    <property type="protein sequence ID" value="ONK77437.1"/>
    <property type="molecule type" value="Genomic_DNA"/>
</dbReference>
<evidence type="ECO:0000256" key="3">
    <source>
        <dbReference type="ARBA" id="ARBA00022679"/>
    </source>
</evidence>
<dbReference type="PANTHER" id="PTHR48053:SF105">
    <property type="entry name" value="RECEPTOR-LIKE PROTEIN KINASE"/>
    <property type="match status" value="1"/>
</dbReference>
<dbReference type="Gramene" id="ONK77437">
    <property type="protein sequence ID" value="ONK77437"/>
    <property type="gene ID" value="A4U43_C02F6520"/>
</dbReference>
<evidence type="ECO:0000256" key="8">
    <source>
        <dbReference type="ARBA" id="ARBA00022840"/>
    </source>
</evidence>
<feature type="domain" description="Protein kinase" evidence="14">
    <location>
        <begin position="503"/>
        <end position="776"/>
    </location>
</feature>
<protein>
    <recommendedName>
        <fullName evidence="14">Protein kinase domain-containing protein</fullName>
    </recommendedName>
</protein>
<dbReference type="Pfam" id="PF13516">
    <property type="entry name" value="LRR_6"/>
    <property type="match status" value="1"/>
</dbReference>
<keyword evidence="12" id="KW-0325">Glycoprotein</keyword>
<keyword evidence="16" id="KW-1185">Reference proteome</keyword>
<keyword evidence="11" id="KW-0675">Receptor</keyword>
<dbReference type="GO" id="GO:0005524">
    <property type="term" value="F:ATP binding"/>
    <property type="evidence" value="ECO:0007669"/>
    <property type="project" value="UniProtKB-KW"/>
</dbReference>
<dbReference type="SUPFAM" id="SSF52047">
    <property type="entry name" value="RNI-like"/>
    <property type="match status" value="1"/>
</dbReference>
<dbReference type="InterPro" id="IPR003591">
    <property type="entry name" value="Leu-rich_rpt_typical-subtyp"/>
</dbReference>
<keyword evidence="7" id="KW-0547">Nucleotide-binding</keyword>
<evidence type="ECO:0000313" key="16">
    <source>
        <dbReference type="Proteomes" id="UP000243459"/>
    </source>
</evidence>
<reference evidence="16" key="1">
    <citation type="journal article" date="2017" name="Nat. Commun.">
        <title>The asparagus genome sheds light on the origin and evolution of a young Y chromosome.</title>
        <authorList>
            <person name="Harkess A."/>
            <person name="Zhou J."/>
            <person name="Xu C."/>
            <person name="Bowers J.E."/>
            <person name="Van der Hulst R."/>
            <person name="Ayyampalayam S."/>
            <person name="Mercati F."/>
            <person name="Riccardi P."/>
            <person name="McKain M.R."/>
            <person name="Kakrana A."/>
            <person name="Tang H."/>
            <person name="Ray J."/>
            <person name="Groenendijk J."/>
            <person name="Arikit S."/>
            <person name="Mathioni S.M."/>
            <person name="Nakano M."/>
            <person name="Shan H."/>
            <person name="Telgmann-Rauber A."/>
            <person name="Kanno A."/>
            <person name="Yue Z."/>
            <person name="Chen H."/>
            <person name="Li W."/>
            <person name="Chen Y."/>
            <person name="Xu X."/>
            <person name="Zhang Y."/>
            <person name="Luo S."/>
            <person name="Chen H."/>
            <person name="Gao J."/>
            <person name="Mao Z."/>
            <person name="Pires J.C."/>
            <person name="Luo M."/>
            <person name="Kudrna D."/>
            <person name="Wing R.A."/>
            <person name="Meyers B.C."/>
            <person name="Yi K."/>
            <person name="Kong H."/>
            <person name="Lavrijsen P."/>
            <person name="Sunseri F."/>
            <person name="Falavigna A."/>
            <person name="Ye Y."/>
            <person name="Leebens-Mack J.H."/>
            <person name="Chen G."/>
        </authorList>
    </citation>
    <scope>NUCLEOTIDE SEQUENCE [LARGE SCALE GENOMIC DNA]</scope>
    <source>
        <strain evidence="16">cv. DH0086</strain>
    </source>
</reference>
<feature type="transmembrane region" description="Helical" evidence="13">
    <location>
        <begin position="431"/>
        <end position="456"/>
    </location>
</feature>
<dbReference type="SMART" id="SM00369">
    <property type="entry name" value="LRR_TYP"/>
    <property type="match status" value="5"/>
</dbReference>
<dbReference type="Gene3D" id="1.10.510.10">
    <property type="entry name" value="Transferase(Phosphotransferase) domain 1"/>
    <property type="match status" value="1"/>
</dbReference>
<dbReference type="InterPro" id="IPR011009">
    <property type="entry name" value="Kinase-like_dom_sf"/>
</dbReference>
<sequence length="778" mass="84533">MKSGLSRLKTLDLSDNSIEGPIPLFVGVEVLLLSGNKFSGEIPNSISQLKNLTALDLSMNNLSGSVPDEIGELSKLETLILSSNNLTGKIPSNLSSIRSLRRFAANQNGFTGLIPDGLTRHLNFLDLSYNSLGGRIPLDFLSSPTLEYVDLSWNHLEGAIPRDISQSLFRLRLGGNKLTGKVPSLFQQRSNLTYLELDTNQLDGEIPSELEICQKLTLLNLASNQLNGSLPKALANLSQLVIMKLQENSLSGEIPTEFSKLGNLITLNLSHNSLSGEIPSSISSLSKLSNLNLAVNKLSGPIPSNINELSYLIELQLGNNDLIGTVPRMPNSLTTALNLSNNQLSGPIPSHLGSLGQLEILDLSNNNFTGEVPVSLTQMQSLTLLVISNNDLSGTLPKFPHFVNVTYSGNNGLVKPEAVPTSPEKKKPNTVLIIIVSIVSAIIGVGLLAAFCFLVIAKRLYRVEDVGLQLEESPPQIINSCYITSDSIHKSNIDFSRAMEVVSNPSNLTLKTRFSTYYKAIMPSGMSYCVKKLNSGEKIFQMGGNERFGQELQVLGRLSNSNVMVPLAYVLTRDSAYLFYEDVHKGTAFDFLHKDSGSALDWQSRYSIALGVAQGLTFLHGCTQPVLLWDLSSKTIHLKSMREPQIGDIELSKVIDPSRSTGSLSTVAGSVGYIPPEYAYTMRVTAAGNVYSFGVILLELLTGKPPVSQGTELAKWALSFSTRVSHSEQILDSRVSSTSPAVHSQMLSVLKIALSCVSLSPESRPKMRNVLRSLFNAR</sequence>
<dbReference type="Pfam" id="PF00069">
    <property type="entry name" value="Pkinase"/>
    <property type="match status" value="1"/>
</dbReference>
<dbReference type="PROSITE" id="PS51450">
    <property type="entry name" value="LRR"/>
    <property type="match status" value="1"/>
</dbReference>
<dbReference type="FunFam" id="3.30.200.20:FF:000454">
    <property type="entry name" value="Leucine-rich repeat receptor-like tyrosine-protein kinase PXC3"/>
    <property type="match status" value="1"/>
</dbReference>
<keyword evidence="2" id="KW-0433">Leucine-rich repeat</keyword>
<keyword evidence="10 13" id="KW-0472">Membrane</keyword>
<evidence type="ECO:0000256" key="1">
    <source>
        <dbReference type="ARBA" id="ARBA00004479"/>
    </source>
</evidence>
<evidence type="ECO:0000313" key="15">
    <source>
        <dbReference type="EMBL" id="ONK77437.1"/>
    </source>
</evidence>
<dbReference type="InterPro" id="IPR001611">
    <property type="entry name" value="Leu-rich_rpt"/>
</dbReference>
<comment type="subcellular location">
    <subcellularLocation>
        <location evidence="1">Membrane</location>
        <topology evidence="1">Single-pass type I membrane protein</topology>
    </subcellularLocation>
</comment>
<dbReference type="GO" id="GO:0004674">
    <property type="term" value="F:protein serine/threonine kinase activity"/>
    <property type="evidence" value="ECO:0007669"/>
    <property type="project" value="UniProtKB-EC"/>
</dbReference>
<dbReference type="InterPro" id="IPR032675">
    <property type="entry name" value="LRR_dom_sf"/>
</dbReference>
<dbReference type="FunFam" id="1.10.510.10:FF:000388">
    <property type="entry name" value="Leucine-rich repeat receptor-like tyrosine-protein kinase PXC3"/>
    <property type="match status" value="1"/>
</dbReference>
<accession>A0A5P1FJ64</accession>
<evidence type="ECO:0000256" key="12">
    <source>
        <dbReference type="ARBA" id="ARBA00023180"/>
    </source>
</evidence>
<evidence type="ECO:0000256" key="11">
    <source>
        <dbReference type="ARBA" id="ARBA00023170"/>
    </source>
</evidence>
<evidence type="ECO:0000256" key="13">
    <source>
        <dbReference type="SAM" id="Phobius"/>
    </source>
</evidence>
<keyword evidence="3" id="KW-0808">Transferase</keyword>
<evidence type="ECO:0000256" key="2">
    <source>
        <dbReference type="ARBA" id="ARBA00022614"/>
    </source>
</evidence>
<evidence type="ECO:0000256" key="5">
    <source>
        <dbReference type="ARBA" id="ARBA00022729"/>
    </source>
</evidence>
<dbReference type="Gene3D" id="3.30.200.20">
    <property type="entry name" value="Phosphorylase Kinase, domain 1"/>
    <property type="match status" value="1"/>
</dbReference>